<feature type="compositionally biased region" description="Basic and acidic residues" evidence="16">
    <location>
        <begin position="458"/>
        <end position="467"/>
    </location>
</feature>
<organism evidence="18">
    <name type="scientific">Leptocylindrus danicus</name>
    <dbReference type="NCBI Taxonomy" id="163516"/>
    <lineage>
        <taxon>Eukaryota</taxon>
        <taxon>Sar</taxon>
        <taxon>Stramenopiles</taxon>
        <taxon>Ochrophyta</taxon>
        <taxon>Bacillariophyta</taxon>
        <taxon>Coscinodiscophyceae</taxon>
        <taxon>Chaetocerotophycidae</taxon>
        <taxon>Leptocylindrales</taxon>
        <taxon>Leptocylindraceae</taxon>
        <taxon>Leptocylindrus</taxon>
    </lineage>
</organism>
<evidence type="ECO:0000256" key="3">
    <source>
        <dbReference type="ARBA" id="ARBA00004906"/>
    </source>
</evidence>
<keyword evidence="8 14" id="KW-0833">Ubl conjugation pathway</keyword>
<feature type="compositionally biased region" description="Polar residues" evidence="16">
    <location>
        <begin position="468"/>
        <end position="477"/>
    </location>
</feature>
<dbReference type="GO" id="GO:0005634">
    <property type="term" value="C:nucleus"/>
    <property type="evidence" value="ECO:0007669"/>
    <property type="project" value="UniProtKB-SubCell"/>
</dbReference>
<feature type="compositionally biased region" description="Basic and acidic residues" evidence="16">
    <location>
        <begin position="697"/>
        <end position="723"/>
    </location>
</feature>
<evidence type="ECO:0000256" key="4">
    <source>
        <dbReference type="ARBA" id="ARBA00005555"/>
    </source>
</evidence>
<evidence type="ECO:0000256" key="9">
    <source>
        <dbReference type="ARBA" id="ARBA00022833"/>
    </source>
</evidence>
<dbReference type="CDD" id="cd16499">
    <property type="entry name" value="RING-HC_Bre1-like"/>
    <property type="match status" value="1"/>
</dbReference>
<comment type="pathway">
    <text evidence="3 14">Protein modification; protein ubiquitination.</text>
</comment>
<feature type="region of interest" description="Disordered" evidence="16">
    <location>
        <begin position="46"/>
        <end position="107"/>
    </location>
</feature>
<feature type="compositionally biased region" description="Low complexity" evidence="16">
    <location>
        <begin position="54"/>
        <end position="67"/>
    </location>
</feature>
<evidence type="ECO:0000256" key="7">
    <source>
        <dbReference type="ARBA" id="ARBA00022771"/>
    </source>
</evidence>
<evidence type="ECO:0000256" key="11">
    <source>
        <dbReference type="ARBA" id="ARBA00023054"/>
    </source>
</evidence>
<dbReference type="GO" id="GO:0061630">
    <property type="term" value="F:ubiquitin protein ligase activity"/>
    <property type="evidence" value="ECO:0007669"/>
    <property type="project" value="UniProtKB-EC"/>
</dbReference>
<keyword evidence="12 14" id="KW-0539">Nucleus</keyword>
<evidence type="ECO:0000256" key="14">
    <source>
        <dbReference type="RuleBase" id="RU365038"/>
    </source>
</evidence>
<keyword evidence="5 14" id="KW-0808">Transferase</keyword>
<keyword evidence="10 14" id="KW-0156">Chromatin regulator</keyword>
<feature type="region of interest" description="Disordered" evidence="16">
    <location>
        <begin position="452"/>
        <end position="493"/>
    </location>
</feature>
<comment type="similarity">
    <text evidence="4 14">Belongs to the BRE1 family.</text>
</comment>
<evidence type="ECO:0000256" key="6">
    <source>
        <dbReference type="ARBA" id="ARBA00022723"/>
    </source>
</evidence>
<evidence type="ECO:0000313" key="18">
    <source>
        <dbReference type="EMBL" id="CAD9564714.1"/>
    </source>
</evidence>
<dbReference type="Gene3D" id="3.30.40.10">
    <property type="entry name" value="Zinc/RING finger domain, C3HC4 (zinc finger)"/>
    <property type="match status" value="1"/>
</dbReference>
<dbReference type="GO" id="GO:0033503">
    <property type="term" value="C:HULC complex"/>
    <property type="evidence" value="ECO:0007669"/>
    <property type="project" value="TreeGrafter"/>
</dbReference>
<evidence type="ECO:0000256" key="10">
    <source>
        <dbReference type="ARBA" id="ARBA00022853"/>
    </source>
</evidence>
<keyword evidence="7 13" id="KW-0863">Zinc-finger</keyword>
<feature type="coiled-coil region" evidence="15">
    <location>
        <begin position="726"/>
        <end position="893"/>
    </location>
</feature>
<evidence type="ECO:0000256" key="16">
    <source>
        <dbReference type="SAM" id="MobiDB-lite"/>
    </source>
</evidence>
<dbReference type="EC" id="2.3.2.27" evidence="14"/>
<feature type="region of interest" description="Disordered" evidence="16">
    <location>
        <begin position="672"/>
        <end position="723"/>
    </location>
</feature>
<feature type="compositionally biased region" description="Polar residues" evidence="16">
    <location>
        <begin position="97"/>
        <end position="107"/>
    </location>
</feature>
<protein>
    <recommendedName>
        <fullName evidence="14">E3 ubiquitin protein ligase</fullName>
        <ecNumber evidence="14">2.3.2.27</ecNumber>
    </recommendedName>
</protein>
<dbReference type="PROSITE" id="PS50089">
    <property type="entry name" value="ZF_RING_2"/>
    <property type="match status" value="1"/>
</dbReference>
<dbReference type="EMBL" id="HBGY01007414">
    <property type="protein sequence ID" value="CAD9564714.1"/>
    <property type="molecule type" value="Transcribed_RNA"/>
</dbReference>
<evidence type="ECO:0000256" key="12">
    <source>
        <dbReference type="ARBA" id="ARBA00023242"/>
    </source>
</evidence>
<evidence type="ECO:0000256" key="5">
    <source>
        <dbReference type="ARBA" id="ARBA00022679"/>
    </source>
</evidence>
<dbReference type="GO" id="GO:0006325">
    <property type="term" value="P:chromatin organization"/>
    <property type="evidence" value="ECO:0007669"/>
    <property type="project" value="UniProtKB-KW"/>
</dbReference>
<dbReference type="InterPro" id="IPR018957">
    <property type="entry name" value="Znf_C3HC4_RING-type"/>
</dbReference>
<feature type="region of interest" description="Disordered" evidence="16">
    <location>
        <begin position="1"/>
        <end position="28"/>
    </location>
</feature>
<reference evidence="18" key="1">
    <citation type="submission" date="2021-01" db="EMBL/GenBank/DDBJ databases">
        <authorList>
            <person name="Corre E."/>
            <person name="Pelletier E."/>
            <person name="Niang G."/>
            <person name="Scheremetjew M."/>
            <person name="Finn R."/>
            <person name="Kale V."/>
            <person name="Holt S."/>
            <person name="Cochrane G."/>
            <person name="Meng A."/>
            <person name="Brown T."/>
            <person name="Cohen L."/>
        </authorList>
    </citation>
    <scope>NUCLEOTIDE SEQUENCE</scope>
    <source>
        <strain evidence="18">B650</strain>
    </source>
</reference>
<name>A0A7S2NXC2_9STRA</name>
<dbReference type="InterPro" id="IPR013956">
    <property type="entry name" value="E3_ubiquit_lig_Bre1"/>
</dbReference>
<feature type="domain" description="RING-type" evidence="17">
    <location>
        <begin position="936"/>
        <end position="974"/>
    </location>
</feature>
<gene>
    <name evidence="18" type="ORF">LDAN0321_LOCUS4623</name>
</gene>
<sequence>MKRALAERAKQAESHPTPTGPAVVSFSTSGGVTVQQGTIAAPIPKLGKRFTAPNNNHHANNSTATTSVISSGVVLPGRTGSGGQTRTASSVAAAPWRSNSNNSTNRPVVSTVSASASVSVPLQQTSSSSNISAINNMPPKLVIPAAAISQPQRVKSEASTPKSSGGVTPTPRGRKRGKTAAAAAGSDDEGKEPDGWFLKYQNKALVAELRALQTEVTSLTGERDVRRIHSKAALTSVQIIENQWMSMEYTLSQISQHVLQRLDTHSDISDADRTVLIQAANSNFDASTATAGDDVLGCANVSSPPSTGSGDSIESLPALLHTISRLTKSSLNVVASNGTYQKRQNGDDLEAFSLSIASRTKTLCDIFNAILRQVEKAISLSTTRNNGGNKDDMLSLRQEMLSMKSIVSEQENVAKQLALARDEALSGQRRARRALNRLAAGAELRDVLEVTETDDDDSKSAIDDTKSRNSVTGMDTTTSKKDETSAVAETDSDTAKRLSELNALCDTREKRISELLKNQEQLHKKINNLSTPPKPPSPDTIKKSEPYLDLKAAMIRSESTIERLTSKRKMAEEGWSEAKGALELAKKSASELQEKHDRRWTEITKDLDDKKKTVTQKEASHDVTLDHKLRQALEAARLGESTKKALREAEELTENLQDQVNDWKLKFEEAVANSKGGNSNSPVPATPESASHRSHTPSRDRDIPYEKLKRDNSKLRKEVTAVHASRDAAKAKVERAENQCESFAKQNARLLKQAHEKDEVNANALSSILHLKHLAELHAQEKEALEKKAKAASQLALAARLAANAKERLEEEAKKDKEALEEKLEAAELRQKSLFAENTVANAKVRQSSGQVENMEKQMKAARQRCEELISVSSAAEEDKTRLAERLSVAEKELKRGNINLDDSSRSKKRSRSSDSQFSREELELTIESLMKRLSCPVCDFGQKECMITSCRHMFCKKCIEKNIKNRNRKCPACGARFDAKDVADVFLD</sequence>
<dbReference type="GO" id="GO:0016567">
    <property type="term" value="P:protein ubiquitination"/>
    <property type="evidence" value="ECO:0007669"/>
    <property type="project" value="UniProtKB-UniRule"/>
</dbReference>
<keyword evidence="6 14" id="KW-0479">Metal-binding</keyword>
<comment type="catalytic activity">
    <reaction evidence="1 14">
        <text>S-ubiquitinyl-[E2 ubiquitin-conjugating enzyme]-L-cysteine + [acceptor protein]-L-lysine = [E2 ubiquitin-conjugating enzyme]-L-cysteine + N(6)-ubiquitinyl-[acceptor protein]-L-lysine.</text>
        <dbReference type="EC" id="2.3.2.27"/>
    </reaction>
</comment>
<dbReference type="PANTHER" id="PTHR23163">
    <property type="entry name" value="RING FINGER PROTEIN-RELATED"/>
    <property type="match status" value="1"/>
</dbReference>
<comment type="subcellular location">
    <subcellularLocation>
        <location evidence="2 14">Nucleus</location>
    </subcellularLocation>
</comment>
<accession>A0A7S2NXC2</accession>
<evidence type="ECO:0000256" key="1">
    <source>
        <dbReference type="ARBA" id="ARBA00000900"/>
    </source>
</evidence>
<keyword evidence="9 14" id="KW-0862">Zinc</keyword>
<evidence type="ECO:0000259" key="17">
    <source>
        <dbReference type="PROSITE" id="PS50089"/>
    </source>
</evidence>
<keyword evidence="11 14" id="KW-0175">Coiled coil</keyword>
<dbReference type="PANTHER" id="PTHR23163:SF0">
    <property type="entry name" value="E3 UBIQUITIN-PROTEIN LIGASE BRE1"/>
    <property type="match status" value="1"/>
</dbReference>
<feature type="compositionally biased region" description="Polar residues" evidence="16">
    <location>
        <begin position="152"/>
        <end position="167"/>
    </location>
</feature>
<dbReference type="PROSITE" id="PS00518">
    <property type="entry name" value="ZF_RING_1"/>
    <property type="match status" value="1"/>
</dbReference>
<feature type="compositionally biased region" description="Basic and acidic residues" evidence="16">
    <location>
        <begin position="1"/>
        <end position="13"/>
    </location>
</feature>
<dbReference type="SUPFAM" id="SSF57850">
    <property type="entry name" value="RING/U-box"/>
    <property type="match status" value="1"/>
</dbReference>
<dbReference type="SMART" id="SM00184">
    <property type="entry name" value="RING"/>
    <property type="match status" value="1"/>
</dbReference>
<evidence type="ECO:0000256" key="8">
    <source>
        <dbReference type="ARBA" id="ARBA00022786"/>
    </source>
</evidence>
<evidence type="ECO:0000256" key="2">
    <source>
        <dbReference type="ARBA" id="ARBA00004123"/>
    </source>
</evidence>
<evidence type="ECO:0000256" key="15">
    <source>
        <dbReference type="SAM" id="Coils"/>
    </source>
</evidence>
<dbReference type="Pfam" id="PF00097">
    <property type="entry name" value="zf-C3HC4"/>
    <property type="match status" value="1"/>
</dbReference>
<feature type="region of interest" description="Disordered" evidence="16">
    <location>
        <begin position="152"/>
        <end position="193"/>
    </location>
</feature>
<dbReference type="InterPro" id="IPR001841">
    <property type="entry name" value="Znf_RING"/>
</dbReference>
<dbReference type="InterPro" id="IPR013083">
    <property type="entry name" value="Znf_RING/FYVE/PHD"/>
</dbReference>
<dbReference type="InterPro" id="IPR017907">
    <property type="entry name" value="Znf_RING_CS"/>
</dbReference>
<proteinExistence type="inferred from homology"/>
<dbReference type="AlphaFoldDB" id="A0A7S2NXC2"/>
<dbReference type="UniPathway" id="UPA00143"/>
<dbReference type="GO" id="GO:0008270">
    <property type="term" value="F:zinc ion binding"/>
    <property type="evidence" value="ECO:0007669"/>
    <property type="project" value="UniProtKB-KW"/>
</dbReference>
<evidence type="ECO:0000256" key="13">
    <source>
        <dbReference type="PROSITE-ProRule" id="PRU00175"/>
    </source>
</evidence>